<dbReference type="Proteomes" id="UP000316921">
    <property type="component" value="Chromosome"/>
</dbReference>
<dbReference type="AlphaFoldDB" id="A0A518BNA3"/>
<reference evidence="2 3" key="1">
    <citation type="submission" date="2019-02" db="EMBL/GenBank/DDBJ databases">
        <title>Deep-cultivation of Planctomycetes and their phenomic and genomic characterization uncovers novel biology.</title>
        <authorList>
            <person name="Wiegand S."/>
            <person name="Jogler M."/>
            <person name="Boedeker C."/>
            <person name="Pinto D."/>
            <person name="Vollmers J."/>
            <person name="Rivas-Marin E."/>
            <person name="Kohn T."/>
            <person name="Peeters S.H."/>
            <person name="Heuer A."/>
            <person name="Rast P."/>
            <person name="Oberbeckmann S."/>
            <person name="Bunk B."/>
            <person name="Jeske O."/>
            <person name="Meyerdierks A."/>
            <person name="Storesund J.E."/>
            <person name="Kallscheuer N."/>
            <person name="Luecker S."/>
            <person name="Lage O.M."/>
            <person name="Pohl T."/>
            <person name="Merkel B.J."/>
            <person name="Hornburger P."/>
            <person name="Mueller R.-W."/>
            <person name="Bruemmer F."/>
            <person name="Labrenz M."/>
            <person name="Spormann A.M."/>
            <person name="Op den Camp H."/>
            <person name="Overmann J."/>
            <person name="Amann R."/>
            <person name="Jetten M.S.M."/>
            <person name="Mascher T."/>
            <person name="Medema M.H."/>
            <person name="Devos D.P."/>
            <person name="Kaster A.-K."/>
            <person name="Ovreas L."/>
            <person name="Rohde M."/>
            <person name="Galperin M.Y."/>
            <person name="Jogler C."/>
        </authorList>
    </citation>
    <scope>NUCLEOTIDE SEQUENCE [LARGE SCALE GENOMIC DNA]</scope>
    <source>
        <strain evidence="2 3">Pla133</strain>
    </source>
</reference>
<feature type="domain" description="BioF2-like acetyltransferase" evidence="1">
    <location>
        <begin position="135"/>
        <end position="258"/>
    </location>
</feature>
<organism evidence="2 3">
    <name type="scientific">Engelhardtia mirabilis</name>
    <dbReference type="NCBI Taxonomy" id="2528011"/>
    <lineage>
        <taxon>Bacteria</taxon>
        <taxon>Pseudomonadati</taxon>
        <taxon>Planctomycetota</taxon>
        <taxon>Planctomycetia</taxon>
        <taxon>Planctomycetia incertae sedis</taxon>
        <taxon>Engelhardtia</taxon>
    </lineage>
</organism>
<dbReference type="KEGG" id="pbap:Pla133_35570"/>
<dbReference type="SUPFAM" id="SSF55729">
    <property type="entry name" value="Acyl-CoA N-acyltransferases (Nat)"/>
    <property type="match status" value="1"/>
</dbReference>
<gene>
    <name evidence="2" type="ORF">Pla133_35570</name>
</gene>
<protein>
    <recommendedName>
        <fullName evidence="1">BioF2-like acetyltransferase domain-containing protein</fullName>
    </recommendedName>
</protein>
<accession>A0A518BNA3</accession>
<dbReference type="InterPro" id="IPR016181">
    <property type="entry name" value="Acyl_CoA_acyltransferase"/>
</dbReference>
<evidence type="ECO:0000313" key="2">
    <source>
        <dbReference type="EMBL" id="QDU68460.1"/>
    </source>
</evidence>
<dbReference type="EMBL" id="CP036287">
    <property type="protein sequence ID" value="QDU68460.1"/>
    <property type="molecule type" value="Genomic_DNA"/>
</dbReference>
<keyword evidence="3" id="KW-1185">Reference proteome</keyword>
<sequence>MGLEQQRDRFEAGDGLAYADPDYARAMGEFGEPIALPASGGWLLAREVPGGKGARDLTAAYPLFDCRDWSGLEADLARLRAERAGASVVLVAEPLGAPDGELLARLFPDCARPFKRHFLVDLSRDPELQRSAHHEKSLRRAERFADFERIAPAEGLDEWCALYGELAARFGLTGPSAFSHVAFARHFALDGLSVYRASENGRTTGMSLWLRRGERCWYHLAATDDAGRRHEASYGLVALALGDHATRGCTVADLGGGAGLDDDESSGLAAFKAGWGEERCEAWLCGAVLDPDLYERLCAERWITPEGTDFFPDYRAPAAVGSKS</sequence>
<evidence type="ECO:0000313" key="3">
    <source>
        <dbReference type="Proteomes" id="UP000316921"/>
    </source>
</evidence>
<name>A0A518BNA3_9BACT</name>
<dbReference type="InterPro" id="IPR038740">
    <property type="entry name" value="BioF2-like_GNAT_dom"/>
</dbReference>
<dbReference type="Pfam" id="PF13480">
    <property type="entry name" value="Acetyltransf_6"/>
    <property type="match status" value="1"/>
</dbReference>
<dbReference type="Gene3D" id="3.40.630.30">
    <property type="match status" value="1"/>
</dbReference>
<proteinExistence type="predicted"/>
<evidence type="ECO:0000259" key="1">
    <source>
        <dbReference type="Pfam" id="PF13480"/>
    </source>
</evidence>
<dbReference type="RefSeq" id="WP_145067482.1">
    <property type="nucleotide sequence ID" value="NZ_CP036287.1"/>
</dbReference>